<accession>A0A7S8HDD9</accession>
<dbReference type="Proteomes" id="UP000593594">
    <property type="component" value="Chromosome"/>
</dbReference>
<dbReference type="GO" id="GO:0008236">
    <property type="term" value="F:serine-type peptidase activity"/>
    <property type="evidence" value="ECO:0007669"/>
    <property type="project" value="InterPro"/>
</dbReference>
<sequence length="252" mass="27265">MALKIVRRLMPDWGTTYGPPGDGPFPAVMVLHGSEGAFSGWSHRNAVLLAAHGFLAFPFGYSKGGNAWNAGSIAEVPLDRTVEALKALRDFAPVAGKVGLYGVSRGGEHALLVASLMARDRIAGAPDAVAAHSPADVVCGAFDSRYWRDAGDPGWQAWDPGQRAWTWRGSSDGLLPTTPIAVEEIDCPLFLSHGTADRVWSVEMTRRLEARLKRCGKEAEVHYYEGQDHIPGSAGENEHHEHLVAFLDRTLS</sequence>
<dbReference type="GO" id="GO:0047617">
    <property type="term" value="F:fatty acyl-CoA hydrolase activity"/>
    <property type="evidence" value="ECO:0007669"/>
    <property type="project" value="TreeGrafter"/>
</dbReference>
<dbReference type="PANTHER" id="PTHR10824">
    <property type="entry name" value="ACYL-COENZYME A THIOESTERASE-RELATED"/>
    <property type="match status" value="1"/>
</dbReference>
<dbReference type="GO" id="GO:0006637">
    <property type="term" value="P:acyl-CoA metabolic process"/>
    <property type="evidence" value="ECO:0007669"/>
    <property type="project" value="TreeGrafter"/>
</dbReference>
<evidence type="ECO:0000259" key="1">
    <source>
        <dbReference type="Pfam" id="PF00326"/>
    </source>
</evidence>
<proteinExistence type="predicted"/>
<organism evidence="2 3">
    <name type="scientific">Kaustia mangrovi</name>
    <dbReference type="NCBI Taxonomy" id="2593653"/>
    <lineage>
        <taxon>Bacteria</taxon>
        <taxon>Pseudomonadati</taxon>
        <taxon>Pseudomonadota</taxon>
        <taxon>Alphaproteobacteria</taxon>
        <taxon>Hyphomicrobiales</taxon>
        <taxon>Parvibaculaceae</taxon>
        <taxon>Kaustia</taxon>
    </lineage>
</organism>
<dbReference type="InterPro" id="IPR001375">
    <property type="entry name" value="Peptidase_S9_cat"/>
</dbReference>
<dbReference type="SUPFAM" id="SSF53474">
    <property type="entry name" value="alpha/beta-Hydrolases"/>
    <property type="match status" value="1"/>
</dbReference>
<dbReference type="AlphaFoldDB" id="A0A7S8HDD9"/>
<evidence type="ECO:0000313" key="3">
    <source>
        <dbReference type="Proteomes" id="UP000593594"/>
    </source>
</evidence>
<dbReference type="GO" id="GO:0006508">
    <property type="term" value="P:proteolysis"/>
    <property type="evidence" value="ECO:0007669"/>
    <property type="project" value="InterPro"/>
</dbReference>
<feature type="domain" description="Peptidase S9 prolyl oligopeptidase catalytic" evidence="1">
    <location>
        <begin position="96"/>
        <end position="251"/>
    </location>
</feature>
<dbReference type="RefSeq" id="WP_213161953.1">
    <property type="nucleotide sequence ID" value="NZ_CP058214.1"/>
</dbReference>
<keyword evidence="3" id="KW-1185">Reference proteome</keyword>
<reference evidence="2 3" key="1">
    <citation type="submission" date="2020-06" db="EMBL/GenBank/DDBJ databases">
        <title>Genome sequence of 2 isolates from Red Sea Mangroves.</title>
        <authorList>
            <person name="Sefrji F."/>
            <person name="Michoud G."/>
            <person name="Merlino G."/>
            <person name="Daffonchio D."/>
        </authorList>
    </citation>
    <scope>NUCLEOTIDE SEQUENCE [LARGE SCALE GENOMIC DNA]</scope>
    <source>
        <strain evidence="2 3">R1DC25</strain>
    </source>
</reference>
<protein>
    <submittedName>
        <fullName evidence="2">Prolyl oligopeptidase family serine peptidase</fullName>
    </submittedName>
</protein>
<dbReference type="Pfam" id="PF00326">
    <property type="entry name" value="Peptidase_S9"/>
    <property type="match status" value="1"/>
</dbReference>
<dbReference type="Gene3D" id="3.40.50.1820">
    <property type="entry name" value="alpha/beta hydrolase"/>
    <property type="match status" value="1"/>
</dbReference>
<dbReference type="GO" id="GO:0006631">
    <property type="term" value="P:fatty acid metabolic process"/>
    <property type="evidence" value="ECO:0007669"/>
    <property type="project" value="TreeGrafter"/>
</dbReference>
<dbReference type="EMBL" id="CP058214">
    <property type="protein sequence ID" value="QPC44581.1"/>
    <property type="molecule type" value="Genomic_DNA"/>
</dbReference>
<dbReference type="KEGG" id="kmn:HW532_18875"/>
<evidence type="ECO:0000313" key="2">
    <source>
        <dbReference type="EMBL" id="QPC44581.1"/>
    </source>
</evidence>
<gene>
    <name evidence="2" type="ORF">HW532_18875</name>
</gene>
<dbReference type="InterPro" id="IPR029058">
    <property type="entry name" value="AB_hydrolase_fold"/>
</dbReference>
<dbReference type="PANTHER" id="PTHR10824:SF4">
    <property type="entry name" value="ACYL-COENZYME A THIOESTERASE 1-LIKE"/>
    <property type="match status" value="1"/>
</dbReference>
<name>A0A7S8HDD9_9HYPH</name>